<name>B3RYU2_TRIAD</name>
<accession>B3RYU2</accession>
<evidence type="ECO:0000313" key="3">
    <source>
        <dbReference type="Proteomes" id="UP000009022"/>
    </source>
</evidence>
<dbReference type="AlphaFoldDB" id="B3RYU2"/>
<dbReference type="GeneID" id="6754468"/>
<organism evidence="2 3">
    <name type="scientific">Trichoplax adhaerens</name>
    <name type="common">Trichoplax reptans</name>
    <dbReference type="NCBI Taxonomy" id="10228"/>
    <lineage>
        <taxon>Eukaryota</taxon>
        <taxon>Metazoa</taxon>
        <taxon>Placozoa</taxon>
        <taxon>Uniplacotomia</taxon>
        <taxon>Trichoplacea</taxon>
        <taxon>Trichoplacidae</taxon>
        <taxon>Trichoplax</taxon>
    </lineage>
</organism>
<dbReference type="InParanoid" id="B3RYU2"/>
<sequence length="264" mass="30580">MTSSTGFRFTVKIDIVLLRKTLEMDPFRMARGFMMPIWQEIADHVSNSCKIAVDHHKCRIRIANLVTYGKRKTDSKYRRLSGSTTDHRERDMLVQKLLELKRLSEKNKLPYSHSKQLRSRDSLNTSTTDITNIPNDGNAPESSESEISVDGDTESRLNDNNRLELSTGPDLKNLQSQLTDIVTELKLARKEISLKQDFLIKLKEREIEVQQIKLEMKQELLSANNRHEPLNVLTDLIKLLREEVSIMREDRVKLMSMVIKGFNK</sequence>
<dbReference type="RefSeq" id="XP_002113612.1">
    <property type="nucleotide sequence ID" value="XM_002113576.1"/>
</dbReference>
<feature type="region of interest" description="Disordered" evidence="1">
    <location>
        <begin position="109"/>
        <end position="168"/>
    </location>
</feature>
<gene>
    <name evidence="2" type="ORF">TRIADDRAFT_57216</name>
</gene>
<dbReference type="Proteomes" id="UP000009022">
    <property type="component" value="Unassembled WGS sequence"/>
</dbReference>
<dbReference type="EMBL" id="DS985246">
    <property type="protein sequence ID" value="EDV24086.1"/>
    <property type="molecule type" value="Genomic_DNA"/>
</dbReference>
<evidence type="ECO:0000256" key="1">
    <source>
        <dbReference type="SAM" id="MobiDB-lite"/>
    </source>
</evidence>
<feature type="compositionally biased region" description="Polar residues" evidence="1">
    <location>
        <begin position="122"/>
        <end position="142"/>
    </location>
</feature>
<dbReference type="PANTHER" id="PTHR37558:SF1">
    <property type="entry name" value="HTH CENPB-TYPE DOMAIN-CONTAINING PROTEIN"/>
    <property type="match status" value="1"/>
</dbReference>
<reference evidence="2 3" key="1">
    <citation type="journal article" date="2008" name="Nature">
        <title>The Trichoplax genome and the nature of placozoans.</title>
        <authorList>
            <person name="Srivastava M."/>
            <person name="Begovic E."/>
            <person name="Chapman J."/>
            <person name="Putnam N.H."/>
            <person name="Hellsten U."/>
            <person name="Kawashima T."/>
            <person name="Kuo A."/>
            <person name="Mitros T."/>
            <person name="Salamov A."/>
            <person name="Carpenter M.L."/>
            <person name="Signorovitch A.Y."/>
            <person name="Moreno M.A."/>
            <person name="Kamm K."/>
            <person name="Grimwood J."/>
            <person name="Schmutz J."/>
            <person name="Shapiro H."/>
            <person name="Grigoriev I.V."/>
            <person name="Buss L.W."/>
            <person name="Schierwater B."/>
            <person name="Dellaporta S.L."/>
            <person name="Rokhsar D.S."/>
        </authorList>
    </citation>
    <scope>NUCLEOTIDE SEQUENCE [LARGE SCALE GENOMIC DNA]</scope>
    <source>
        <strain evidence="2 3">Grell-BS-1999</strain>
    </source>
</reference>
<dbReference type="CTD" id="6754468"/>
<feature type="compositionally biased region" description="Acidic residues" evidence="1">
    <location>
        <begin position="143"/>
        <end position="152"/>
    </location>
</feature>
<dbReference type="HOGENOM" id="CLU_1054965_0_0_1"/>
<keyword evidence="3" id="KW-1185">Reference proteome</keyword>
<feature type="compositionally biased region" description="Basic and acidic residues" evidence="1">
    <location>
        <begin position="153"/>
        <end position="162"/>
    </location>
</feature>
<proteinExistence type="predicted"/>
<protein>
    <submittedName>
        <fullName evidence="2">Uncharacterized protein</fullName>
    </submittedName>
</protein>
<dbReference type="PhylomeDB" id="B3RYU2"/>
<evidence type="ECO:0000313" key="2">
    <source>
        <dbReference type="EMBL" id="EDV24086.1"/>
    </source>
</evidence>
<dbReference type="PANTHER" id="PTHR37558">
    <property type="entry name" value="HTH CENPB-TYPE DOMAIN-CONTAINING PROTEIN"/>
    <property type="match status" value="1"/>
</dbReference>
<dbReference type="KEGG" id="tad:TRIADDRAFT_57216"/>